<feature type="transmembrane region" description="Helical" evidence="9">
    <location>
        <begin position="44"/>
        <end position="62"/>
    </location>
</feature>
<dbReference type="Pfam" id="PF02254">
    <property type="entry name" value="TrkA_N"/>
    <property type="match status" value="1"/>
</dbReference>
<comment type="caution">
    <text evidence="12">The sequence shown here is derived from an EMBL/GenBank/DDBJ whole genome shotgun (WGS) entry which is preliminary data.</text>
</comment>
<dbReference type="RefSeq" id="WP_142943587.1">
    <property type="nucleotide sequence ID" value="NZ_VIKR01000005.1"/>
</dbReference>
<dbReference type="EMBL" id="VIKR01000005">
    <property type="protein sequence ID" value="TQV72257.1"/>
    <property type="molecule type" value="Genomic_DNA"/>
</dbReference>
<evidence type="ECO:0000256" key="9">
    <source>
        <dbReference type="SAM" id="Phobius"/>
    </source>
</evidence>
<dbReference type="GO" id="GO:1902600">
    <property type="term" value="P:proton transmembrane transport"/>
    <property type="evidence" value="ECO:0007669"/>
    <property type="project" value="InterPro"/>
</dbReference>
<feature type="transmembrane region" description="Helical" evidence="9">
    <location>
        <begin position="270"/>
        <end position="290"/>
    </location>
</feature>
<comment type="subcellular location">
    <subcellularLocation>
        <location evidence="1">Membrane</location>
        <topology evidence="1">Multi-pass membrane protein</topology>
    </subcellularLocation>
</comment>
<evidence type="ECO:0000256" key="5">
    <source>
        <dbReference type="ARBA" id="ARBA00022692"/>
    </source>
</evidence>
<dbReference type="InterPro" id="IPR036291">
    <property type="entry name" value="NAD(P)-bd_dom_sf"/>
</dbReference>
<keyword evidence="5 9" id="KW-0812">Transmembrane</keyword>
<feature type="transmembrane region" description="Helical" evidence="9">
    <location>
        <begin position="83"/>
        <end position="105"/>
    </location>
</feature>
<keyword evidence="8 9" id="KW-0472">Membrane</keyword>
<dbReference type="GO" id="GO:0016020">
    <property type="term" value="C:membrane"/>
    <property type="evidence" value="ECO:0007669"/>
    <property type="project" value="UniProtKB-SubCell"/>
</dbReference>
<proteinExistence type="inferred from homology"/>
<evidence type="ECO:0000256" key="2">
    <source>
        <dbReference type="ARBA" id="ARBA00005551"/>
    </source>
</evidence>
<feature type="transmembrane region" description="Helical" evidence="9">
    <location>
        <begin position="245"/>
        <end position="264"/>
    </location>
</feature>
<dbReference type="Pfam" id="PF00999">
    <property type="entry name" value="Na_H_Exchanger"/>
    <property type="match status" value="1"/>
</dbReference>
<evidence type="ECO:0000259" key="11">
    <source>
        <dbReference type="Pfam" id="PF02254"/>
    </source>
</evidence>
<dbReference type="PANTHER" id="PTHR42751">
    <property type="entry name" value="SODIUM/HYDROGEN EXCHANGER FAMILY/TRKA DOMAIN PROTEIN"/>
    <property type="match status" value="1"/>
</dbReference>
<evidence type="ECO:0000256" key="1">
    <source>
        <dbReference type="ARBA" id="ARBA00004141"/>
    </source>
</evidence>
<sequence>MDFIWILFAFALGFSAKIISLPPSIGYLAAGFLLNYLGYSPNVGLQTLADIGITLMLFTIGLKLNVRDLAKTEVWGGCLSHSIIWVLLALFVVKVLSVLSLSYFADLSSGSAFIIAFALSFSSTVCVVKLMEESGEMRTRHGKLAIGVLVIQDIIAVGFIVAATGKIPSIYALGLIAIFPLRGIIFKLINQVGHGELIPLGGFFIALGAYELFELVSIKGDLGALLAGMFLATHTKASEITKSLLSFKDLFLIGFFLTIGFSALPTIEMIFIASVLFLLIPVKFFLFFLLFNQLKLRSRTSFLSSLVLSNFSEFGLIVAAISVKSGWLTNDWLVILSLAVTFSFIFTNVVYKYAHGFFTEYKSLIKKYQRPERLAEDVFIQPCSAPIVVIGLGRVGMGAYKSLELHHSKQAWGLDADSSKVAWLRSQNLDVYKGDAEDIDFWESIDLDKIKLVLLAIPSVQDCKIITTQLKAANYQGKIAAIARFDDERVQLQEYGIDKVFNFFNEAGVGLADESMEMVKADLRPG</sequence>
<evidence type="ECO:0000256" key="4">
    <source>
        <dbReference type="ARBA" id="ARBA00022449"/>
    </source>
</evidence>
<dbReference type="PANTHER" id="PTHR42751:SF1">
    <property type="entry name" value="CATION_PROTON ANTIPORTER YBAL-RELATED"/>
    <property type="match status" value="1"/>
</dbReference>
<dbReference type="InterPro" id="IPR003148">
    <property type="entry name" value="RCK_N"/>
</dbReference>
<comment type="similarity">
    <text evidence="2">Belongs to the monovalent cation:proton antiporter 2 (CPA2) transporter (TC 2.A.37) family.</text>
</comment>
<feature type="transmembrane region" description="Helical" evidence="9">
    <location>
        <begin position="144"/>
        <end position="163"/>
    </location>
</feature>
<dbReference type="Gene3D" id="1.20.1530.20">
    <property type="match status" value="1"/>
</dbReference>
<keyword evidence="3" id="KW-0813">Transport</keyword>
<keyword evidence="4" id="KW-0050">Antiport</keyword>
<feature type="transmembrane region" description="Helical" evidence="9">
    <location>
        <begin position="111"/>
        <end position="132"/>
    </location>
</feature>
<feature type="transmembrane region" description="Helical" evidence="9">
    <location>
        <begin position="169"/>
        <end position="185"/>
    </location>
</feature>
<dbReference type="SUPFAM" id="SSF51735">
    <property type="entry name" value="NAD(P)-binding Rossmann-fold domains"/>
    <property type="match status" value="1"/>
</dbReference>
<feature type="transmembrane region" description="Helical" evidence="9">
    <location>
        <begin position="302"/>
        <end position="321"/>
    </location>
</feature>
<dbReference type="GO" id="GO:0006813">
    <property type="term" value="P:potassium ion transport"/>
    <property type="evidence" value="ECO:0007669"/>
    <property type="project" value="InterPro"/>
</dbReference>
<evidence type="ECO:0000313" key="13">
    <source>
        <dbReference type="Proteomes" id="UP000317839"/>
    </source>
</evidence>
<evidence type="ECO:0000313" key="12">
    <source>
        <dbReference type="EMBL" id="TQV72257.1"/>
    </source>
</evidence>
<evidence type="ECO:0000256" key="7">
    <source>
        <dbReference type="ARBA" id="ARBA00023065"/>
    </source>
</evidence>
<feature type="domain" description="Cation/H+ exchanger transmembrane" evidence="10">
    <location>
        <begin position="8"/>
        <end position="346"/>
    </location>
</feature>
<gene>
    <name evidence="12" type="ORF">FLL45_18740</name>
</gene>
<protein>
    <submittedName>
        <fullName evidence="12">Potassium transporter Kef</fullName>
    </submittedName>
</protein>
<organism evidence="12 13">
    <name type="scientific">Aliikangiella marina</name>
    <dbReference type="NCBI Taxonomy" id="1712262"/>
    <lineage>
        <taxon>Bacteria</taxon>
        <taxon>Pseudomonadati</taxon>
        <taxon>Pseudomonadota</taxon>
        <taxon>Gammaproteobacteria</taxon>
        <taxon>Oceanospirillales</taxon>
        <taxon>Pleioneaceae</taxon>
        <taxon>Aliikangiella</taxon>
    </lineage>
</organism>
<keyword evidence="6 9" id="KW-1133">Transmembrane helix</keyword>
<feature type="transmembrane region" description="Helical" evidence="9">
    <location>
        <begin position="333"/>
        <end position="354"/>
    </location>
</feature>
<dbReference type="OrthoDB" id="3418949at2"/>
<keyword evidence="7" id="KW-0406">Ion transport</keyword>
<evidence type="ECO:0000259" key="10">
    <source>
        <dbReference type="Pfam" id="PF00999"/>
    </source>
</evidence>
<dbReference type="AlphaFoldDB" id="A0A545T4T8"/>
<dbReference type="InterPro" id="IPR006153">
    <property type="entry name" value="Cation/H_exchanger_TM"/>
</dbReference>
<evidence type="ECO:0000256" key="8">
    <source>
        <dbReference type="ARBA" id="ARBA00023136"/>
    </source>
</evidence>
<dbReference type="Gene3D" id="3.40.50.720">
    <property type="entry name" value="NAD(P)-binding Rossmann-like Domain"/>
    <property type="match status" value="1"/>
</dbReference>
<evidence type="ECO:0000256" key="3">
    <source>
        <dbReference type="ARBA" id="ARBA00022448"/>
    </source>
</evidence>
<reference evidence="12 13" key="1">
    <citation type="submission" date="2019-06" db="EMBL/GenBank/DDBJ databases">
        <title>Draft genome of Aliikangiella marina GYP-15.</title>
        <authorList>
            <person name="Wang G."/>
        </authorList>
    </citation>
    <scope>NUCLEOTIDE SEQUENCE [LARGE SCALE GENOMIC DNA]</scope>
    <source>
        <strain evidence="12 13">GYP-15</strain>
    </source>
</reference>
<evidence type="ECO:0000256" key="6">
    <source>
        <dbReference type="ARBA" id="ARBA00022989"/>
    </source>
</evidence>
<dbReference type="GO" id="GO:0015297">
    <property type="term" value="F:antiporter activity"/>
    <property type="evidence" value="ECO:0007669"/>
    <property type="project" value="UniProtKB-KW"/>
</dbReference>
<dbReference type="InterPro" id="IPR038770">
    <property type="entry name" value="Na+/solute_symporter_sf"/>
</dbReference>
<keyword evidence="13" id="KW-1185">Reference proteome</keyword>
<dbReference type="Proteomes" id="UP000317839">
    <property type="component" value="Unassembled WGS sequence"/>
</dbReference>
<feature type="domain" description="RCK N-terminal" evidence="11">
    <location>
        <begin position="387"/>
        <end position="502"/>
    </location>
</feature>
<accession>A0A545T4T8</accession>
<name>A0A545T4T8_9GAMM</name>